<keyword evidence="5 7" id="KW-1133">Transmembrane helix</keyword>
<dbReference type="AlphaFoldDB" id="A0A5M3VYU7"/>
<feature type="transmembrane region" description="Helical" evidence="7">
    <location>
        <begin position="125"/>
        <end position="146"/>
    </location>
</feature>
<gene>
    <name evidence="9" type="ORF">Acor_16110</name>
</gene>
<dbReference type="EMBL" id="BLAD01000040">
    <property type="protein sequence ID" value="GER99547.1"/>
    <property type="molecule type" value="Genomic_DNA"/>
</dbReference>
<feature type="transmembrane region" description="Helical" evidence="7">
    <location>
        <begin position="254"/>
        <end position="275"/>
    </location>
</feature>
<feature type="domain" description="ABC transmembrane type-1" evidence="8">
    <location>
        <begin position="86"/>
        <end position="275"/>
    </location>
</feature>
<proteinExistence type="inferred from homology"/>
<dbReference type="InterPro" id="IPR050366">
    <property type="entry name" value="BP-dependent_transpt_permease"/>
</dbReference>
<accession>A0A5M3VYU7</accession>
<dbReference type="PANTHER" id="PTHR43386:SF1">
    <property type="entry name" value="D,D-DIPEPTIDE TRANSPORT SYSTEM PERMEASE PROTEIN DDPC-RELATED"/>
    <property type="match status" value="1"/>
</dbReference>
<dbReference type="RefSeq" id="WP_155335930.1">
    <property type="nucleotide sequence ID" value="NZ_BAAABN010000042.1"/>
</dbReference>
<keyword evidence="4 7" id="KW-0812">Transmembrane</keyword>
<evidence type="ECO:0000259" key="8">
    <source>
        <dbReference type="PROSITE" id="PS50928"/>
    </source>
</evidence>
<dbReference type="PANTHER" id="PTHR43386">
    <property type="entry name" value="OLIGOPEPTIDE TRANSPORT SYSTEM PERMEASE PROTEIN APPC"/>
    <property type="match status" value="1"/>
</dbReference>
<evidence type="ECO:0000313" key="9">
    <source>
        <dbReference type="EMBL" id="GER99547.1"/>
    </source>
</evidence>
<feature type="transmembrane region" description="Helical" evidence="7">
    <location>
        <begin position="92"/>
        <end position="113"/>
    </location>
</feature>
<name>A0A5M3VYU7_9ACTN</name>
<feature type="transmembrane region" description="Helical" evidence="7">
    <location>
        <begin position="21"/>
        <end position="46"/>
    </location>
</feature>
<evidence type="ECO:0000256" key="1">
    <source>
        <dbReference type="ARBA" id="ARBA00004651"/>
    </source>
</evidence>
<dbReference type="InterPro" id="IPR000515">
    <property type="entry name" value="MetI-like"/>
</dbReference>
<dbReference type="PROSITE" id="PS50928">
    <property type="entry name" value="ABC_TM1"/>
    <property type="match status" value="1"/>
</dbReference>
<keyword evidence="3" id="KW-1003">Cell membrane</keyword>
<dbReference type="Pfam" id="PF00528">
    <property type="entry name" value="BPD_transp_1"/>
    <property type="match status" value="1"/>
</dbReference>
<comment type="similarity">
    <text evidence="7">Belongs to the binding-protein-dependent transport system permease family.</text>
</comment>
<comment type="caution">
    <text evidence="9">The sequence shown here is derived from an EMBL/GenBank/DDBJ whole genome shotgun (WGS) entry which is preliminary data.</text>
</comment>
<dbReference type="GO" id="GO:0055085">
    <property type="term" value="P:transmembrane transport"/>
    <property type="evidence" value="ECO:0007669"/>
    <property type="project" value="InterPro"/>
</dbReference>
<sequence length="284" mass="29791">MALAPAQVLGRRRVRRDPGATGTAALVTGAVLLALLLAASFVSGALTGHDPALTDLTARFRPPSPQHWFGTDQLGRDVFARVLVAAGTDLPLALLGAAVPAVIGIVLGALAGYARGWIGTAVMRLADLIQAFPSYILLIVLVFLLGPGAGSFLVGAAVGAWVTYARLVRGVVLRLRELDYVRAAQAAGLGHTRVLLRHVLPNALPQAVVYAASDIVLALSYLAALSYLGLGIQAPGIEWGQMIADGQPFLRNQWWVSVMPGLAIILVGVAVRLIAGGLERRLQR</sequence>
<evidence type="ECO:0000256" key="3">
    <source>
        <dbReference type="ARBA" id="ARBA00022475"/>
    </source>
</evidence>
<dbReference type="Proteomes" id="UP000334990">
    <property type="component" value="Unassembled WGS sequence"/>
</dbReference>
<evidence type="ECO:0000256" key="2">
    <source>
        <dbReference type="ARBA" id="ARBA00022448"/>
    </source>
</evidence>
<comment type="subcellular location">
    <subcellularLocation>
        <location evidence="1 7">Cell membrane</location>
        <topology evidence="1 7">Multi-pass membrane protein</topology>
    </subcellularLocation>
</comment>
<reference evidence="9 10" key="1">
    <citation type="submission" date="2019-10" db="EMBL/GenBank/DDBJ databases">
        <title>Whole genome shotgun sequence of Acrocarpospora corrugata NBRC 13972.</title>
        <authorList>
            <person name="Ichikawa N."/>
            <person name="Kimura A."/>
            <person name="Kitahashi Y."/>
            <person name="Komaki H."/>
            <person name="Oguchi A."/>
        </authorList>
    </citation>
    <scope>NUCLEOTIDE SEQUENCE [LARGE SCALE GENOMIC DNA]</scope>
    <source>
        <strain evidence="9 10">NBRC 13972</strain>
    </source>
</reference>
<dbReference type="GO" id="GO:0005886">
    <property type="term" value="C:plasma membrane"/>
    <property type="evidence" value="ECO:0007669"/>
    <property type="project" value="UniProtKB-SubCell"/>
</dbReference>
<organism evidence="9 10">
    <name type="scientific">Acrocarpospora corrugata</name>
    <dbReference type="NCBI Taxonomy" id="35763"/>
    <lineage>
        <taxon>Bacteria</taxon>
        <taxon>Bacillati</taxon>
        <taxon>Actinomycetota</taxon>
        <taxon>Actinomycetes</taxon>
        <taxon>Streptosporangiales</taxon>
        <taxon>Streptosporangiaceae</taxon>
        <taxon>Acrocarpospora</taxon>
    </lineage>
</organism>
<evidence type="ECO:0000256" key="5">
    <source>
        <dbReference type="ARBA" id="ARBA00022989"/>
    </source>
</evidence>
<dbReference type="OrthoDB" id="6637947at2"/>
<keyword evidence="2 7" id="KW-0813">Transport</keyword>
<protein>
    <submittedName>
        <fullName evidence="9">Nickel ABC transporter permease</fullName>
    </submittedName>
</protein>
<dbReference type="InterPro" id="IPR035906">
    <property type="entry name" value="MetI-like_sf"/>
</dbReference>
<keyword evidence="6 7" id="KW-0472">Membrane</keyword>
<keyword evidence="10" id="KW-1185">Reference proteome</keyword>
<evidence type="ECO:0000313" key="10">
    <source>
        <dbReference type="Proteomes" id="UP000334990"/>
    </source>
</evidence>
<evidence type="ECO:0000256" key="4">
    <source>
        <dbReference type="ARBA" id="ARBA00022692"/>
    </source>
</evidence>
<dbReference type="CDD" id="cd06261">
    <property type="entry name" value="TM_PBP2"/>
    <property type="match status" value="1"/>
</dbReference>
<dbReference type="SUPFAM" id="SSF161098">
    <property type="entry name" value="MetI-like"/>
    <property type="match status" value="1"/>
</dbReference>
<evidence type="ECO:0000256" key="6">
    <source>
        <dbReference type="ARBA" id="ARBA00023136"/>
    </source>
</evidence>
<evidence type="ECO:0000256" key="7">
    <source>
        <dbReference type="RuleBase" id="RU363032"/>
    </source>
</evidence>
<dbReference type="Gene3D" id="1.10.3720.10">
    <property type="entry name" value="MetI-like"/>
    <property type="match status" value="1"/>
</dbReference>